<evidence type="ECO:0000313" key="5">
    <source>
        <dbReference type="Proteomes" id="UP000252458"/>
    </source>
</evidence>
<evidence type="ECO:0000256" key="2">
    <source>
        <dbReference type="ARBA" id="ARBA00022803"/>
    </source>
</evidence>
<evidence type="ECO:0000256" key="1">
    <source>
        <dbReference type="ARBA" id="ARBA00022737"/>
    </source>
</evidence>
<protein>
    <submittedName>
        <fullName evidence="4">Uncharacterized protein</fullName>
    </submittedName>
</protein>
<dbReference type="Pfam" id="PF13371">
    <property type="entry name" value="TPR_9"/>
    <property type="match status" value="1"/>
</dbReference>
<dbReference type="PANTHER" id="PTHR44858:SF1">
    <property type="entry name" value="UDP-N-ACETYLGLUCOSAMINE--PEPTIDE N-ACETYLGLUCOSAMINYLTRANSFERASE SPINDLY-RELATED"/>
    <property type="match status" value="1"/>
</dbReference>
<accession>A0A365QIQ2</accession>
<keyword evidence="1" id="KW-0677">Repeat</keyword>
<organism evidence="4 5">
    <name type="scientific">Burkholderia reimsis</name>
    <dbReference type="NCBI Taxonomy" id="2234132"/>
    <lineage>
        <taxon>Bacteria</taxon>
        <taxon>Pseudomonadati</taxon>
        <taxon>Pseudomonadota</taxon>
        <taxon>Betaproteobacteria</taxon>
        <taxon>Burkholderiales</taxon>
        <taxon>Burkholderiaceae</taxon>
        <taxon>Burkholderia</taxon>
    </lineage>
</organism>
<proteinExistence type="predicted"/>
<dbReference type="InterPro" id="IPR011990">
    <property type="entry name" value="TPR-like_helical_dom_sf"/>
</dbReference>
<dbReference type="EMBL" id="QMFZ01000062">
    <property type="protein sequence ID" value="RBB32314.1"/>
    <property type="molecule type" value="Genomic_DNA"/>
</dbReference>
<dbReference type="PANTHER" id="PTHR44858">
    <property type="entry name" value="TETRATRICOPEPTIDE REPEAT PROTEIN 6"/>
    <property type="match status" value="1"/>
</dbReference>
<evidence type="ECO:0000313" key="4">
    <source>
        <dbReference type="EMBL" id="RBB32314.1"/>
    </source>
</evidence>
<dbReference type="PROSITE" id="PS50005">
    <property type="entry name" value="TPR"/>
    <property type="match status" value="5"/>
</dbReference>
<sequence>MLEARLNRLSSGSGRITTNNDYMNYEIRPLHRHLVYLFCTLSAVLSLSNNANAVLMPGGISADPFAGHDSEVRNALSAMSGEAGFAQLPAVEKANMLLRLGLRRQRHRDYEGALRLYDAGLLYLPNSDSLLVARGNALLLLKRPSEALAAADHAIGSNSGNVEAYEVRGLAHEKMLQFAPARDAYSQALSIAPTRVRTLRARARSKLELKAYREAITDCDAALDLGDHSAWVYFYRAVGHSELDENEAAIADLTSAIGRDSAFALAYYSRGATYLRLGNAESARQDFSTVLGFWPHHAQTYVMRGRSEVSSDQLDLALHDFSAAIRENAEYADAWYWRAKVEYRERQYDKTVEDDSIAINLDPKLVGSLIDRGNAYAATNRYSEAIADYSMALQLGTENFAAYTNRAIAYRKTREYFNALADYTEALRLPSTPKRQAYAYSGRASVYESLGRMEKAVADLSKAIDLQPDDPDLYRSRALDYEQLDDWLKAIADLTKEIDLSPDNATAYRIRGDDLVWIDADTQAFADYAQALKLRPNHVGAVLSLAQLHFFRAEFSDSIKAFNEYERIKGDDDWYPYAIIWRHLAATRVNVDDSKQLDEAARALTEHDWPYPIVEYVLGRLDETTLLQRAKTGDAAAIRNQTCEANVYIGERLLGHNETSAARPWLTKAENECPKNFLERQMARRELHRGDLNALAGSPAPTSDGVASVKPDSDCARTECTNDVEGPRDRGQPARLATQCRHRQCLAECEEADGV</sequence>
<reference evidence="4 5" key="1">
    <citation type="submission" date="2018-06" db="EMBL/GenBank/DDBJ databases">
        <title>Draft genome sequence of Burkholderia reimsis strain BE51 isolated from a French agricultural soil.</title>
        <authorList>
            <person name="Esmaeel Q."/>
        </authorList>
    </citation>
    <scope>NUCLEOTIDE SEQUENCE [LARGE SCALE GENOMIC DNA]</scope>
    <source>
        <strain evidence="4 5">BE51</strain>
    </source>
</reference>
<evidence type="ECO:0000256" key="3">
    <source>
        <dbReference type="PROSITE-ProRule" id="PRU00339"/>
    </source>
</evidence>
<feature type="repeat" description="TPR" evidence="3">
    <location>
        <begin position="162"/>
        <end position="195"/>
    </location>
</feature>
<keyword evidence="2 3" id="KW-0802">TPR repeat</keyword>
<keyword evidence="5" id="KW-1185">Reference proteome</keyword>
<name>A0A365QIQ2_9BURK</name>
<dbReference type="PROSITE" id="PS50293">
    <property type="entry name" value="TPR_REGION"/>
    <property type="match status" value="1"/>
</dbReference>
<gene>
    <name evidence="4" type="ORF">DPV79_38780</name>
</gene>
<dbReference type="SUPFAM" id="SSF48452">
    <property type="entry name" value="TPR-like"/>
    <property type="match status" value="2"/>
</dbReference>
<dbReference type="AlphaFoldDB" id="A0A365QIQ2"/>
<feature type="repeat" description="TPR" evidence="3">
    <location>
        <begin position="471"/>
        <end position="504"/>
    </location>
</feature>
<dbReference type="Gene3D" id="1.25.40.10">
    <property type="entry name" value="Tetratricopeptide repeat domain"/>
    <property type="match status" value="5"/>
</dbReference>
<dbReference type="Pfam" id="PF13414">
    <property type="entry name" value="TPR_11"/>
    <property type="match status" value="1"/>
</dbReference>
<dbReference type="InterPro" id="IPR019734">
    <property type="entry name" value="TPR_rpt"/>
</dbReference>
<dbReference type="Proteomes" id="UP000252458">
    <property type="component" value="Unassembled WGS sequence"/>
</dbReference>
<dbReference type="Pfam" id="PF13432">
    <property type="entry name" value="TPR_16"/>
    <property type="match status" value="3"/>
</dbReference>
<dbReference type="InterPro" id="IPR050498">
    <property type="entry name" value="Ycf3"/>
</dbReference>
<dbReference type="SMART" id="SM00028">
    <property type="entry name" value="TPR"/>
    <property type="match status" value="14"/>
</dbReference>
<feature type="repeat" description="TPR" evidence="3">
    <location>
        <begin position="437"/>
        <end position="470"/>
    </location>
</feature>
<dbReference type="CDD" id="cd00761">
    <property type="entry name" value="Glyco_tranf_GTA_type"/>
    <property type="match status" value="1"/>
</dbReference>
<feature type="repeat" description="TPR" evidence="3">
    <location>
        <begin position="366"/>
        <end position="399"/>
    </location>
</feature>
<feature type="repeat" description="TPR" evidence="3">
    <location>
        <begin position="264"/>
        <end position="297"/>
    </location>
</feature>
<comment type="caution">
    <text evidence="4">The sequence shown here is derived from an EMBL/GenBank/DDBJ whole genome shotgun (WGS) entry which is preliminary data.</text>
</comment>